<keyword evidence="8" id="KW-1185">Reference proteome</keyword>
<protein>
    <submittedName>
        <fullName evidence="7">Two-component system sensor histidine kinase DesK</fullName>
        <ecNumber evidence="7">2.7.13.3</ecNumber>
    </submittedName>
</protein>
<dbReference type="EC" id="2.7.13.3" evidence="7"/>
<feature type="transmembrane region" description="Helical" evidence="5">
    <location>
        <begin position="124"/>
        <end position="143"/>
    </location>
</feature>
<evidence type="ECO:0000259" key="6">
    <source>
        <dbReference type="Pfam" id="PF07730"/>
    </source>
</evidence>
<evidence type="ECO:0000313" key="7">
    <source>
        <dbReference type="EMBL" id="MBB6349297.1"/>
    </source>
</evidence>
<reference evidence="7 8" key="1">
    <citation type="submission" date="2020-08" db="EMBL/GenBank/DDBJ databases">
        <title>Sequencing the genomes of 1000 actinobacteria strains.</title>
        <authorList>
            <person name="Klenk H.-P."/>
        </authorList>
    </citation>
    <scope>NUCLEOTIDE SEQUENCE [LARGE SCALE GENOMIC DNA]</scope>
    <source>
        <strain evidence="7 8">DSM 45913</strain>
    </source>
</reference>
<dbReference type="CDD" id="cd16917">
    <property type="entry name" value="HATPase_UhpB-NarQ-NarX-like"/>
    <property type="match status" value="1"/>
</dbReference>
<dbReference type="Pfam" id="PF07730">
    <property type="entry name" value="HisKA_3"/>
    <property type="match status" value="1"/>
</dbReference>
<evidence type="ECO:0000256" key="3">
    <source>
        <dbReference type="ARBA" id="ARBA00023012"/>
    </source>
</evidence>
<evidence type="ECO:0000313" key="8">
    <source>
        <dbReference type="Proteomes" id="UP000583800"/>
    </source>
</evidence>
<organism evidence="7 8">
    <name type="scientific">Nonomuraea muscovyensis</name>
    <dbReference type="NCBI Taxonomy" id="1124761"/>
    <lineage>
        <taxon>Bacteria</taxon>
        <taxon>Bacillati</taxon>
        <taxon>Actinomycetota</taxon>
        <taxon>Actinomycetes</taxon>
        <taxon>Streptosporangiales</taxon>
        <taxon>Streptosporangiaceae</taxon>
        <taxon>Nonomuraea</taxon>
    </lineage>
</organism>
<evidence type="ECO:0000256" key="5">
    <source>
        <dbReference type="SAM" id="Phobius"/>
    </source>
</evidence>
<keyword evidence="3" id="KW-0902">Two-component regulatory system</keyword>
<dbReference type="Proteomes" id="UP000583800">
    <property type="component" value="Unassembled WGS sequence"/>
</dbReference>
<dbReference type="AlphaFoldDB" id="A0A7X0C6Q0"/>
<sequence>MSGPAPRGLGRFARKATKLDKVRWLIVYSTDIVHGIALFGWLDLYLMWDRHGLPAASAIFAAVLLAVLVVLAGRGFRVAVRGGSRPTILLGVAGVIALLLAAMPIVYAAALWPGMLAPFVRRRSVVLTSVATVVGLNAFVTLVDALSWPLVVIQSALTGVVVAAVLADLGLWRVAREAHEGQEAKALLAVSEERLRFARDLNDLLGESLAGISARTAHAQERLRDDPAAAAAEMFEVRDLTRQALREVRTTVQSYRALDLDEVLSSVRAVLEAAGVRCAVDADTAPLAPETRTLLATVVREGATNVLKHSKAEHCRITIKDGVLEMSNDGVTGPAGDPNPNGLGGLSQRVGAAGGSLSAAPTPEGTFLLRAAVPA</sequence>
<dbReference type="InterPro" id="IPR036890">
    <property type="entry name" value="HATPase_C_sf"/>
</dbReference>
<keyword evidence="5" id="KW-0812">Transmembrane</keyword>
<keyword evidence="5" id="KW-1133">Transmembrane helix</keyword>
<dbReference type="InterPro" id="IPR050482">
    <property type="entry name" value="Sensor_HK_TwoCompSys"/>
</dbReference>
<dbReference type="GO" id="GO:0046983">
    <property type="term" value="F:protein dimerization activity"/>
    <property type="evidence" value="ECO:0007669"/>
    <property type="project" value="InterPro"/>
</dbReference>
<dbReference type="Gene3D" id="3.30.565.10">
    <property type="entry name" value="Histidine kinase-like ATPase, C-terminal domain"/>
    <property type="match status" value="1"/>
</dbReference>
<feature type="transmembrane region" description="Helical" evidence="5">
    <location>
        <begin position="88"/>
        <end position="112"/>
    </location>
</feature>
<gene>
    <name evidence="7" type="ORF">FHU36_005842</name>
</gene>
<dbReference type="EMBL" id="JACHJB010000002">
    <property type="protein sequence ID" value="MBB6349297.1"/>
    <property type="molecule type" value="Genomic_DNA"/>
</dbReference>
<comment type="caution">
    <text evidence="7">The sequence shown here is derived from an EMBL/GenBank/DDBJ whole genome shotgun (WGS) entry which is preliminary data.</text>
</comment>
<keyword evidence="5" id="KW-0472">Membrane</keyword>
<proteinExistence type="predicted"/>
<feature type="domain" description="Signal transduction histidine kinase subgroup 3 dimerisation and phosphoacceptor" evidence="6">
    <location>
        <begin position="193"/>
        <end position="257"/>
    </location>
</feature>
<keyword evidence="1 7" id="KW-0808">Transferase</keyword>
<evidence type="ECO:0000256" key="1">
    <source>
        <dbReference type="ARBA" id="ARBA00022679"/>
    </source>
</evidence>
<dbReference type="PANTHER" id="PTHR24421:SF63">
    <property type="entry name" value="SENSOR HISTIDINE KINASE DESK"/>
    <property type="match status" value="1"/>
</dbReference>
<keyword evidence="2 7" id="KW-0418">Kinase</keyword>
<dbReference type="PANTHER" id="PTHR24421">
    <property type="entry name" value="NITRATE/NITRITE SENSOR PROTEIN NARX-RELATED"/>
    <property type="match status" value="1"/>
</dbReference>
<evidence type="ECO:0000256" key="2">
    <source>
        <dbReference type="ARBA" id="ARBA00022777"/>
    </source>
</evidence>
<dbReference type="Gene3D" id="1.20.5.1930">
    <property type="match status" value="1"/>
</dbReference>
<dbReference type="GO" id="GO:0016020">
    <property type="term" value="C:membrane"/>
    <property type="evidence" value="ECO:0007669"/>
    <property type="project" value="InterPro"/>
</dbReference>
<feature type="region of interest" description="Disordered" evidence="4">
    <location>
        <begin position="328"/>
        <end position="358"/>
    </location>
</feature>
<feature type="transmembrane region" description="Helical" evidence="5">
    <location>
        <begin position="21"/>
        <end position="42"/>
    </location>
</feature>
<feature type="transmembrane region" description="Helical" evidence="5">
    <location>
        <begin position="150"/>
        <end position="172"/>
    </location>
</feature>
<evidence type="ECO:0000256" key="4">
    <source>
        <dbReference type="SAM" id="MobiDB-lite"/>
    </source>
</evidence>
<feature type="transmembrane region" description="Helical" evidence="5">
    <location>
        <begin position="54"/>
        <end position="76"/>
    </location>
</feature>
<dbReference type="RefSeq" id="WP_185086895.1">
    <property type="nucleotide sequence ID" value="NZ_JACHJB010000002.1"/>
</dbReference>
<dbReference type="GO" id="GO:0000155">
    <property type="term" value="F:phosphorelay sensor kinase activity"/>
    <property type="evidence" value="ECO:0007669"/>
    <property type="project" value="InterPro"/>
</dbReference>
<accession>A0A7X0C6Q0</accession>
<name>A0A7X0C6Q0_9ACTN</name>
<dbReference type="InterPro" id="IPR011712">
    <property type="entry name" value="Sig_transdc_His_kin_sub3_dim/P"/>
</dbReference>